<dbReference type="PANTHER" id="PTHR11662">
    <property type="entry name" value="SOLUTE CARRIER FAMILY 17"/>
    <property type="match status" value="1"/>
</dbReference>
<dbReference type="GO" id="GO:0005886">
    <property type="term" value="C:plasma membrane"/>
    <property type="evidence" value="ECO:0007669"/>
    <property type="project" value="UniProtKB-SubCell"/>
</dbReference>
<comment type="subcellular location">
    <subcellularLocation>
        <location evidence="1">Cell membrane</location>
        <topology evidence="1">Multi-pass membrane protein</topology>
    </subcellularLocation>
</comment>
<feature type="transmembrane region" description="Helical" evidence="5">
    <location>
        <begin position="400"/>
        <end position="420"/>
    </location>
</feature>
<feature type="transmembrane region" description="Helical" evidence="5">
    <location>
        <begin position="117"/>
        <end position="141"/>
    </location>
</feature>
<feature type="transmembrane region" description="Helical" evidence="5">
    <location>
        <begin position="330"/>
        <end position="353"/>
    </location>
</feature>
<dbReference type="GO" id="GO:0022857">
    <property type="term" value="F:transmembrane transporter activity"/>
    <property type="evidence" value="ECO:0007669"/>
    <property type="project" value="InterPro"/>
</dbReference>
<name>A0A4R4Z476_9PSEU</name>
<comment type="caution">
    <text evidence="7">The sequence shown here is derived from an EMBL/GenBank/DDBJ whole genome shotgun (WGS) entry which is preliminary data.</text>
</comment>
<dbReference type="InterPro" id="IPR020846">
    <property type="entry name" value="MFS_dom"/>
</dbReference>
<dbReference type="InterPro" id="IPR036259">
    <property type="entry name" value="MFS_trans_sf"/>
</dbReference>
<dbReference type="Proteomes" id="UP000294947">
    <property type="component" value="Unassembled WGS sequence"/>
</dbReference>
<keyword evidence="3 5" id="KW-1133">Transmembrane helix</keyword>
<dbReference type="InterPro" id="IPR011701">
    <property type="entry name" value="MFS"/>
</dbReference>
<dbReference type="PANTHER" id="PTHR11662:SF450">
    <property type="entry name" value="BLR1003 PROTEIN"/>
    <property type="match status" value="1"/>
</dbReference>
<dbReference type="PROSITE" id="PS50850">
    <property type="entry name" value="MFS"/>
    <property type="match status" value="1"/>
</dbReference>
<feature type="transmembrane region" description="Helical" evidence="5">
    <location>
        <begin position="273"/>
        <end position="293"/>
    </location>
</feature>
<feature type="transmembrane region" description="Helical" evidence="5">
    <location>
        <begin position="91"/>
        <end position="111"/>
    </location>
</feature>
<evidence type="ECO:0000256" key="3">
    <source>
        <dbReference type="ARBA" id="ARBA00022989"/>
    </source>
</evidence>
<dbReference type="Pfam" id="PF07690">
    <property type="entry name" value="MFS_1"/>
    <property type="match status" value="1"/>
</dbReference>
<dbReference type="InterPro" id="IPR050382">
    <property type="entry name" value="MFS_Na/Anion_cotransporter"/>
</dbReference>
<dbReference type="EMBL" id="SMKW01000011">
    <property type="protein sequence ID" value="TDD52803.1"/>
    <property type="molecule type" value="Genomic_DNA"/>
</dbReference>
<feature type="transmembrane region" description="Helical" evidence="5">
    <location>
        <begin position="64"/>
        <end position="84"/>
    </location>
</feature>
<dbReference type="AlphaFoldDB" id="A0A4R4Z476"/>
<dbReference type="Gene3D" id="1.20.1250.20">
    <property type="entry name" value="MFS general substrate transporter like domains"/>
    <property type="match status" value="2"/>
</dbReference>
<evidence type="ECO:0000256" key="4">
    <source>
        <dbReference type="ARBA" id="ARBA00023136"/>
    </source>
</evidence>
<evidence type="ECO:0000256" key="2">
    <source>
        <dbReference type="ARBA" id="ARBA00022692"/>
    </source>
</evidence>
<reference evidence="7 8" key="1">
    <citation type="submission" date="2019-03" db="EMBL/GenBank/DDBJ databases">
        <title>Draft genome sequences of novel Actinobacteria.</title>
        <authorList>
            <person name="Sahin N."/>
            <person name="Ay H."/>
            <person name="Saygin H."/>
        </authorList>
    </citation>
    <scope>NUCLEOTIDE SEQUENCE [LARGE SCALE GENOMIC DNA]</scope>
    <source>
        <strain evidence="7 8">7K502</strain>
    </source>
</reference>
<feature type="transmembrane region" description="Helical" evidence="5">
    <location>
        <begin position="23"/>
        <end position="44"/>
    </location>
</feature>
<evidence type="ECO:0000259" key="6">
    <source>
        <dbReference type="PROSITE" id="PS50850"/>
    </source>
</evidence>
<feature type="transmembrane region" description="Helical" evidence="5">
    <location>
        <begin position="232"/>
        <end position="253"/>
    </location>
</feature>
<keyword evidence="8" id="KW-1185">Reference proteome</keyword>
<dbReference type="OrthoDB" id="4474610at2"/>
<evidence type="ECO:0000313" key="8">
    <source>
        <dbReference type="Proteomes" id="UP000294947"/>
    </source>
</evidence>
<keyword evidence="2 5" id="KW-0812">Transmembrane</keyword>
<feature type="transmembrane region" description="Helical" evidence="5">
    <location>
        <begin position="180"/>
        <end position="199"/>
    </location>
</feature>
<proteinExistence type="predicted"/>
<dbReference type="RefSeq" id="WP_132484092.1">
    <property type="nucleotide sequence ID" value="NZ_SMKW01000011.1"/>
</dbReference>
<feature type="transmembrane region" description="Helical" evidence="5">
    <location>
        <begin position="305"/>
        <end position="324"/>
    </location>
</feature>
<gene>
    <name evidence="7" type="ORF">E1288_11410</name>
</gene>
<evidence type="ECO:0000256" key="5">
    <source>
        <dbReference type="SAM" id="Phobius"/>
    </source>
</evidence>
<dbReference type="SUPFAM" id="SSF103473">
    <property type="entry name" value="MFS general substrate transporter"/>
    <property type="match status" value="1"/>
</dbReference>
<evidence type="ECO:0000313" key="7">
    <source>
        <dbReference type="EMBL" id="TDD52803.1"/>
    </source>
</evidence>
<feature type="domain" description="Major facilitator superfamily (MFS) profile" evidence="6">
    <location>
        <begin position="26"/>
        <end position="424"/>
    </location>
</feature>
<protein>
    <submittedName>
        <fullName evidence="7">MFS transporter</fullName>
    </submittedName>
</protein>
<keyword evidence="4 5" id="KW-0472">Membrane</keyword>
<feature type="transmembrane region" description="Helical" evidence="5">
    <location>
        <begin position="153"/>
        <end position="174"/>
    </location>
</feature>
<accession>A0A4R4Z476</accession>
<evidence type="ECO:0000256" key="1">
    <source>
        <dbReference type="ARBA" id="ARBA00004651"/>
    </source>
</evidence>
<organism evidence="7 8">
    <name type="scientific">Saccharopolyspora elongata</name>
    <dbReference type="NCBI Taxonomy" id="2530387"/>
    <lineage>
        <taxon>Bacteria</taxon>
        <taxon>Bacillati</taxon>
        <taxon>Actinomycetota</taxon>
        <taxon>Actinomycetes</taxon>
        <taxon>Pseudonocardiales</taxon>
        <taxon>Pseudonocardiaceae</taxon>
        <taxon>Saccharopolyspora</taxon>
    </lineage>
</organism>
<feature type="transmembrane region" description="Helical" evidence="5">
    <location>
        <begin position="365"/>
        <end position="388"/>
    </location>
</feature>
<sequence>MAVEHDPDVNAVGGRRTRHHRRAWLVVALLCLFMLINFADKVVVGLAGVDLIRDLGIDSQQFGVVQSSFFWLFACGSIVGGVLMGRVPARWLLAGAAALWVVSLLPIIWSASFGVLIAARLLLGFAEGPAAAMATSAVHSWFPADKRAVPTSIVTAGAGIGPLIAAPVLTAVIVNYSWHAAFAVLAVVGSLWVGAWLLLGREGPESADATARRDDDPADHVPVRVLLRTSTIIGILVLFFVSYCNVALKVSWMPMYLREGLGYDATAVGRLSTLPYLGTAVFLVLAGVASRMMTKRGVSNRLARGVFPIALVFLSGLSTIAFASMDRGPLQMVLIVLGASLASGGWGVAFTAVSDVVPPRRRGTVMGIIVAVYSVGGVIAPLALGGLVNGAPTPGAGYSSGFTMLGVLLVVGALIALPLLNPDRDRKALAAYVRGETSKSEVDVEDRARLK</sequence>